<keyword evidence="1" id="KW-0472">Membrane</keyword>
<reference evidence="2" key="1">
    <citation type="submission" date="2019-03" db="EMBL/GenBank/DDBJ databases">
        <title>Improved annotation for the trematode Fasciola hepatica.</title>
        <authorList>
            <person name="Choi Y.-J."/>
            <person name="Martin J."/>
            <person name="Mitreva M."/>
        </authorList>
    </citation>
    <scope>NUCLEOTIDE SEQUENCE [LARGE SCALE GENOMIC DNA]</scope>
</reference>
<organism evidence="2 3">
    <name type="scientific">Fasciola hepatica</name>
    <name type="common">Liver fluke</name>
    <dbReference type="NCBI Taxonomy" id="6192"/>
    <lineage>
        <taxon>Eukaryota</taxon>
        <taxon>Metazoa</taxon>
        <taxon>Spiralia</taxon>
        <taxon>Lophotrochozoa</taxon>
        <taxon>Platyhelminthes</taxon>
        <taxon>Trematoda</taxon>
        <taxon>Digenea</taxon>
        <taxon>Plagiorchiida</taxon>
        <taxon>Echinostomata</taxon>
        <taxon>Echinostomatoidea</taxon>
        <taxon>Fasciolidae</taxon>
        <taxon>Fasciola</taxon>
    </lineage>
</organism>
<evidence type="ECO:0000256" key="1">
    <source>
        <dbReference type="SAM" id="Phobius"/>
    </source>
</evidence>
<dbReference type="EMBL" id="JXXN02001740">
    <property type="protein sequence ID" value="THD24177.1"/>
    <property type="molecule type" value="Genomic_DNA"/>
</dbReference>
<sequence length="109" mass="12566">MYNSQYASLFVIPGWRFTCICLSVIVISTIVVLRILMLNSPHSSSILQAVQAPYFRRFGYNMVESVRNKPDLYFTFSDALELTKTMDQNGQTPNQVSAQYFFHPQNIMN</sequence>
<dbReference type="Proteomes" id="UP000230066">
    <property type="component" value="Unassembled WGS sequence"/>
</dbReference>
<protein>
    <submittedName>
        <fullName evidence="2">Uncharacterized protein</fullName>
    </submittedName>
</protein>
<keyword evidence="1" id="KW-1133">Transmembrane helix</keyword>
<dbReference type="AlphaFoldDB" id="A0A4E0RTT4"/>
<evidence type="ECO:0000313" key="2">
    <source>
        <dbReference type="EMBL" id="THD24177.1"/>
    </source>
</evidence>
<name>A0A4E0RTT4_FASHE</name>
<accession>A0A4E0RTT4</accession>
<proteinExistence type="predicted"/>
<gene>
    <name evidence="2" type="ORF">D915_005044</name>
</gene>
<keyword evidence="1" id="KW-0812">Transmembrane</keyword>
<keyword evidence="3" id="KW-1185">Reference proteome</keyword>
<evidence type="ECO:0000313" key="3">
    <source>
        <dbReference type="Proteomes" id="UP000230066"/>
    </source>
</evidence>
<feature type="transmembrane region" description="Helical" evidence="1">
    <location>
        <begin position="15"/>
        <end position="36"/>
    </location>
</feature>
<comment type="caution">
    <text evidence="2">The sequence shown here is derived from an EMBL/GenBank/DDBJ whole genome shotgun (WGS) entry which is preliminary data.</text>
</comment>